<keyword evidence="2" id="KW-0808">Transferase</keyword>
<dbReference type="GO" id="GO:0032259">
    <property type="term" value="P:methylation"/>
    <property type="evidence" value="ECO:0007669"/>
    <property type="project" value="UniProtKB-KW"/>
</dbReference>
<keyword evidence="5" id="KW-0732">Signal</keyword>
<feature type="compositionally biased region" description="Polar residues" evidence="4">
    <location>
        <begin position="153"/>
        <end position="164"/>
    </location>
</feature>
<dbReference type="PROSITE" id="PS01184">
    <property type="entry name" value="UBIE_2"/>
    <property type="match status" value="1"/>
</dbReference>
<evidence type="ECO:0000256" key="5">
    <source>
        <dbReference type="SAM" id="SignalP"/>
    </source>
</evidence>
<organism evidence="7 8">
    <name type="scientific">Discostella pseudostelligera</name>
    <dbReference type="NCBI Taxonomy" id="259834"/>
    <lineage>
        <taxon>Eukaryota</taxon>
        <taxon>Sar</taxon>
        <taxon>Stramenopiles</taxon>
        <taxon>Ochrophyta</taxon>
        <taxon>Bacillariophyta</taxon>
        <taxon>Coscinodiscophyceae</taxon>
        <taxon>Thalassiosirophycidae</taxon>
        <taxon>Stephanodiscales</taxon>
        <taxon>Stephanodiscaceae</taxon>
        <taxon>Discostella</taxon>
    </lineage>
</organism>
<accession>A0ABD3MW05</accession>
<reference evidence="7 8" key="1">
    <citation type="submission" date="2024-10" db="EMBL/GenBank/DDBJ databases">
        <title>Updated reference genomes for cyclostephanoid diatoms.</title>
        <authorList>
            <person name="Roberts W.R."/>
            <person name="Alverson A.J."/>
        </authorList>
    </citation>
    <scope>NUCLEOTIDE SEQUENCE [LARGE SCALE GENOMIC DNA]</scope>
    <source>
        <strain evidence="7 8">AJA232-27</strain>
    </source>
</reference>
<feature type="compositionally biased region" description="Polar residues" evidence="4">
    <location>
        <begin position="52"/>
        <end position="70"/>
    </location>
</feature>
<evidence type="ECO:0000256" key="3">
    <source>
        <dbReference type="ARBA" id="ARBA00022691"/>
    </source>
</evidence>
<dbReference type="GO" id="GO:0008168">
    <property type="term" value="F:methyltransferase activity"/>
    <property type="evidence" value="ECO:0007669"/>
    <property type="project" value="UniProtKB-KW"/>
</dbReference>
<keyword evidence="1" id="KW-0489">Methyltransferase</keyword>
<proteinExistence type="predicted"/>
<gene>
    <name evidence="7" type="ORF">ACHAWU_005471</name>
</gene>
<keyword evidence="3" id="KW-0949">S-adenosyl-L-methionine</keyword>
<dbReference type="Proteomes" id="UP001530293">
    <property type="component" value="Unassembled WGS sequence"/>
</dbReference>
<dbReference type="Pfam" id="PF08241">
    <property type="entry name" value="Methyltransf_11"/>
    <property type="match status" value="1"/>
</dbReference>
<feature type="region of interest" description="Disordered" evidence="4">
    <location>
        <begin position="145"/>
        <end position="172"/>
    </location>
</feature>
<comment type="caution">
    <text evidence="7">The sequence shown here is derived from an EMBL/GenBank/DDBJ whole genome shotgun (WGS) entry which is preliminary data.</text>
</comment>
<dbReference type="Gene3D" id="3.40.50.150">
    <property type="entry name" value="Vaccinia Virus protein VP39"/>
    <property type="match status" value="1"/>
</dbReference>
<feature type="region of interest" description="Disordered" evidence="4">
    <location>
        <begin position="333"/>
        <end position="352"/>
    </location>
</feature>
<evidence type="ECO:0000256" key="1">
    <source>
        <dbReference type="ARBA" id="ARBA00022603"/>
    </source>
</evidence>
<evidence type="ECO:0000313" key="7">
    <source>
        <dbReference type="EMBL" id="KAL3768013.1"/>
    </source>
</evidence>
<evidence type="ECO:0000313" key="8">
    <source>
        <dbReference type="Proteomes" id="UP001530293"/>
    </source>
</evidence>
<evidence type="ECO:0000256" key="4">
    <source>
        <dbReference type="SAM" id="MobiDB-lite"/>
    </source>
</evidence>
<protein>
    <recommendedName>
        <fullName evidence="6">Methyltransferase type 11 domain-containing protein</fullName>
    </recommendedName>
</protein>
<dbReference type="InterPro" id="IPR023576">
    <property type="entry name" value="UbiE/COQ5_MeTrFase_CS"/>
</dbReference>
<feature type="signal peptide" evidence="5">
    <location>
        <begin position="1"/>
        <end position="24"/>
    </location>
</feature>
<dbReference type="EMBL" id="JALLBG020000070">
    <property type="protein sequence ID" value="KAL3768013.1"/>
    <property type="molecule type" value="Genomic_DNA"/>
</dbReference>
<name>A0ABD3MW05_9STRA</name>
<dbReference type="InterPro" id="IPR013216">
    <property type="entry name" value="Methyltransf_11"/>
</dbReference>
<feature type="chain" id="PRO_5044805186" description="Methyltransferase type 11 domain-containing protein" evidence="5">
    <location>
        <begin position="25"/>
        <end position="352"/>
    </location>
</feature>
<dbReference type="AlphaFoldDB" id="A0ABD3MW05"/>
<sequence length="352" mass="38094">MLQPIPSMLFLLPLVGLLLPATFPTSSNMAAAFSAFSTTSSSSKIARILRQQRPSSTRHSSTTLANNKGSSLDPVTYLRTEWVSAALVANQTPRVADKVLQLGVGDGRIVNFVPRTVREIITSSAESKDGPEGGGLTVSAERQLKQMADRRQTGTSIKYSNQPADNLKDTPSSSVDVVVSLQAAQRMSDNGLDWKQSIQEAARVLKPGGRFLFVESSTVNGESYLDYLIGLSENGGVEIKGGLEGLEATENEGSEGDIDEAAEDDIVTSKRSPLFDEVGYDQVDMVLQPHIAGVAIKASDADLTVEQKAQKRAQEESDRMAELSFDVFERGLKKRKRKKKKAGADEDGEEKK</sequence>
<keyword evidence="8" id="KW-1185">Reference proteome</keyword>
<dbReference type="InterPro" id="IPR029063">
    <property type="entry name" value="SAM-dependent_MTases_sf"/>
</dbReference>
<feature type="region of interest" description="Disordered" evidence="4">
    <location>
        <begin position="50"/>
        <end position="70"/>
    </location>
</feature>
<evidence type="ECO:0000259" key="6">
    <source>
        <dbReference type="Pfam" id="PF08241"/>
    </source>
</evidence>
<dbReference type="SUPFAM" id="SSF53335">
    <property type="entry name" value="S-adenosyl-L-methionine-dependent methyltransferases"/>
    <property type="match status" value="1"/>
</dbReference>
<feature type="domain" description="Methyltransferase type 11" evidence="6">
    <location>
        <begin position="146"/>
        <end position="213"/>
    </location>
</feature>
<evidence type="ECO:0000256" key="2">
    <source>
        <dbReference type="ARBA" id="ARBA00022679"/>
    </source>
</evidence>